<feature type="compositionally biased region" description="Basic residues" evidence="2">
    <location>
        <begin position="991"/>
        <end position="1000"/>
    </location>
</feature>
<sequence>MPTPVLSLLPACLGAALQPCPRGSQRQGPFSPGAPRRAVAWKAGSKPRDGGQRPLAGEEDLMAALTRPGPSQQPGPLWAAPQAARPDHAKEPGPRGELRSLPMWSTGPEASDGDSSVSSGRLSGSSGGHKPCEPSRGPWQERPPQARRPQRLPRRSDPRLERLKDKIRAQVHWQGSCASLDTTEPSSASSFCKAPSKALRRKSRKVTNALPAPPHPAEALRGKAKRVTNSSSKRQKAPKLPTSRRAAKDKDSEPVGVYGWRKGQALVRMLLGPPPALPRPQSQARSRDPALAVELGDSRKVAAMKGSPVRARPPCPVSARPAAFDNTPSLSSFDQPATIHTAMAILRDLRRQIQAGLELAQGPKGWRKSRLQDGAGRTGQGPRGAPGAQSSSYKSTGASAEGTSSSLVRSSSFHAWQPWSTSARWKSRPQRAWAAQGQDSSFQRPESPPDRWDHLSQRPWSASAAQASRPQRAWAARGQDPSFQRPGSPPERLGSSSLRPRSTSTRQVSGPQRAWAAQGRCATFQRPGSRPEKLSPSPQRPWSSLAGRACPQRTWAACEDREAPAPRPRSPLERPKSPTRWPWSSSWEQRAGAPSSGGGSVSPALGARPAWQGPSRSLPQNPPGRKDRSPSPRPRGLPGHQHSSESLQEFMRQKAQARRRQALEEKASEAQAQGQRQQRLREVYRKQREAVLGRAIPMVSQTSPTIVTFVPRSTQSGGPEAPGSRESPGLEWSKVTSGVVLGDQEAPDSFCLCLNRACSHAAALKPKRGPQDRRDAGAPLPLPPASSSSGNLQLRDLPRGLCIYLDPQEAEHLGMPGPLNIEHKQARLQALETTANVLKRRVDSLTAKLHGPEVLDAVPDLALDLWPSHPSSEPAAPMLAAPARSGTLVPSGGRGALQDWVDMQLRPLLSPTYLLDGETPQREHPTARAKGKLAGFTKEPREEEQDTRLQRSVTPLQALGTLSGRLKHPGREPQEAKGPRLANPEAGGGGVRRRGRRRSRSPASARRSESSSPGAPATPDPAWSSLRPEELPEKLPSTRGAGPAKPWPPRSCGKGEPAGRPWAGWSGGLGGPPGTPQPRSAPAQPCRVDKSPGTWAPPTRPH</sequence>
<evidence type="ECO:0000256" key="1">
    <source>
        <dbReference type="SAM" id="Coils"/>
    </source>
</evidence>
<evidence type="ECO:0000256" key="3">
    <source>
        <dbReference type="SAM" id="SignalP"/>
    </source>
</evidence>
<reference evidence="4" key="2">
    <citation type="submission" date="2025-08" db="UniProtKB">
        <authorList>
            <consortium name="Ensembl"/>
        </authorList>
    </citation>
    <scope>IDENTIFICATION</scope>
</reference>
<dbReference type="AlphaFoldDB" id="A0A8C5Y1Z8"/>
<dbReference type="OrthoDB" id="306254at2759"/>
<feature type="compositionally biased region" description="Low complexity" evidence="2">
    <location>
        <begin position="113"/>
        <end position="124"/>
    </location>
</feature>
<feature type="signal peptide" evidence="3">
    <location>
        <begin position="1"/>
        <end position="16"/>
    </location>
</feature>
<dbReference type="EMBL" id="ABDC03015015">
    <property type="status" value="NOT_ANNOTATED_CDS"/>
    <property type="molecule type" value="Genomic_DNA"/>
</dbReference>
<dbReference type="KEGG" id="mmur:105880792"/>
<dbReference type="Ensembl" id="ENSMICT00000062717.1">
    <property type="protein sequence ID" value="ENSMICP00000044957.1"/>
    <property type="gene ID" value="ENSMICG00000027003.2"/>
</dbReference>
<feature type="region of interest" description="Disordered" evidence="2">
    <location>
        <begin position="709"/>
        <end position="731"/>
    </location>
</feature>
<dbReference type="RefSeq" id="XP_012637520.1">
    <property type="nucleotide sequence ID" value="XM_012782066.2"/>
</dbReference>
<keyword evidence="1" id="KW-0175">Coiled coil</keyword>
<dbReference type="GO" id="GO:0008017">
    <property type="term" value="F:microtubule binding"/>
    <property type="evidence" value="ECO:0007669"/>
    <property type="project" value="InterPro"/>
</dbReference>
<keyword evidence="5" id="KW-1185">Reference proteome</keyword>
<evidence type="ECO:0000313" key="5">
    <source>
        <dbReference type="Proteomes" id="UP000694394"/>
    </source>
</evidence>
<feature type="compositionally biased region" description="Polar residues" evidence="2">
    <location>
        <begin position="176"/>
        <end position="190"/>
    </location>
</feature>
<feature type="compositionally biased region" description="Low complexity" evidence="2">
    <location>
        <begin position="490"/>
        <end position="506"/>
    </location>
</feature>
<feature type="compositionally biased region" description="Basic and acidic residues" evidence="2">
    <location>
        <begin position="85"/>
        <end position="98"/>
    </location>
</feature>
<evidence type="ECO:0000313" key="4">
    <source>
        <dbReference type="Ensembl" id="ENSMICP00000044957.1"/>
    </source>
</evidence>
<protein>
    <submittedName>
        <fullName evidence="4">Coiled-coil domain containing 187</fullName>
    </submittedName>
</protein>
<feature type="compositionally biased region" description="Low complexity" evidence="2">
    <location>
        <begin position="457"/>
        <end position="477"/>
    </location>
</feature>
<accession>A0A8C5Y1Z8</accession>
<dbReference type="InterPro" id="IPR028750">
    <property type="entry name" value="CEP350/CC187"/>
</dbReference>
<dbReference type="GO" id="GO:0034453">
    <property type="term" value="P:microtubule anchoring"/>
    <property type="evidence" value="ECO:0007669"/>
    <property type="project" value="InterPro"/>
</dbReference>
<reference evidence="4" key="1">
    <citation type="submission" date="2016-12" db="EMBL/GenBank/DDBJ databases">
        <title>Mouse lemur reference genome and diversity panel.</title>
        <authorList>
            <person name="Harris R."/>
            <person name="Larsen P."/>
            <person name="Liu Y."/>
            <person name="Hughes D.S."/>
            <person name="Murali S."/>
            <person name="Raveendran M."/>
            <person name="Korchina V."/>
            <person name="Wang M."/>
            <person name="Jhangiani S."/>
            <person name="Bandaranaike D."/>
            <person name="Bellair M."/>
            <person name="Blankenburg K."/>
            <person name="Chao H."/>
            <person name="Dahdouli M."/>
            <person name="Dinh H."/>
            <person name="Doddapaneni H."/>
            <person name="English A."/>
            <person name="Firestine M."/>
            <person name="Gnanaolivu R."/>
            <person name="Gross S."/>
            <person name="Hernandez B."/>
            <person name="Javaid M."/>
            <person name="Jayaseelan J."/>
            <person name="Jones J."/>
            <person name="Khan Z."/>
            <person name="Kovar C."/>
            <person name="Kurapati P."/>
            <person name="Le B."/>
            <person name="Lee S."/>
            <person name="Li M."/>
            <person name="Mathew T."/>
            <person name="Narasimhan A."/>
            <person name="Ngo D."/>
            <person name="Nguyen L."/>
            <person name="Okwuonu G."/>
            <person name="Ongeri F."/>
            <person name="Osuji N."/>
            <person name="Pu L.-L."/>
            <person name="Puazo M."/>
            <person name="Quiroz J."/>
            <person name="Raj R."/>
            <person name="Rajbhandari K."/>
            <person name="Reid J.G."/>
            <person name="Santibanez J."/>
            <person name="Sexton D."/>
            <person name="Skinner E."/>
            <person name="Vee V."/>
            <person name="Weissenberger G."/>
            <person name="Wu Y."/>
            <person name="Xin Y."/>
            <person name="Han Y."/>
            <person name="Campbell C."/>
            <person name="Brown A."/>
            <person name="Sullivan B."/>
            <person name="Shelton J."/>
            <person name="Brown S."/>
            <person name="Dudchenko O."/>
            <person name="Machol I."/>
            <person name="Durand N."/>
            <person name="Shamim M."/>
            <person name="Lieberman A."/>
            <person name="Muzny D.M."/>
            <person name="Richards S."/>
            <person name="Yoder A."/>
            <person name="Worley K.C."/>
            <person name="Rogers J."/>
            <person name="Gibbs R.A."/>
        </authorList>
    </citation>
    <scope>NUCLEOTIDE SEQUENCE [LARGE SCALE GENOMIC DNA]</scope>
</reference>
<gene>
    <name evidence="4" type="primary">CCDC187</name>
</gene>
<feature type="compositionally biased region" description="Basic and acidic residues" evidence="2">
    <location>
        <begin position="969"/>
        <end position="978"/>
    </location>
</feature>
<feature type="coiled-coil region" evidence="1">
    <location>
        <begin position="821"/>
        <end position="848"/>
    </location>
</feature>
<feature type="region of interest" description="Disordered" evidence="2">
    <location>
        <begin position="763"/>
        <end position="793"/>
    </location>
</feature>
<feature type="compositionally biased region" description="Low complexity" evidence="2">
    <location>
        <begin position="395"/>
        <end position="404"/>
    </location>
</feature>
<feature type="region of interest" description="Disordered" evidence="2">
    <location>
        <begin position="360"/>
        <end position="404"/>
    </location>
</feature>
<feature type="region of interest" description="Disordered" evidence="2">
    <location>
        <begin position="420"/>
        <end position="681"/>
    </location>
</feature>
<feature type="compositionally biased region" description="Basic and acidic residues" evidence="2">
    <location>
        <begin position="558"/>
        <end position="576"/>
    </location>
</feature>
<organism evidence="4 5">
    <name type="scientific">Microcebus murinus</name>
    <name type="common">Gray mouse lemur</name>
    <name type="synonym">Lemur murinus</name>
    <dbReference type="NCBI Taxonomy" id="30608"/>
    <lineage>
        <taxon>Eukaryota</taxon>
        <taxon>Metazoa</taxon>
        <taxon>Chordata</taxon>
        <taxon>Craniata</taxon>
        <taxon>Vertebrata</taxon>
        <taxon>Euteleostomi</taxon>
        <taxon>Mammalia</taxon>
        <taxon>Eutheria</taxon>
        <taxon>Euarchontoglires</taxon>
        <taxon>Primates</taxon>
        <taxon>Strepsirrhini</taxon>
        <taxon>Lemuriformes</taxon>
        <taxon>Cheirogaleidae</taxon>
        <taxon>Microcebus</taxon>
    </lineage>
</organism>
<proteinExistence type="predicted"/>
<feature type="chain" id="PRO_5044150438" evidence="3">
    <location>
        <begin position="17"/>
        <end position="1102"/>
    </location>
</feature>
<dbReference type="PANTHER" id="PTHR13958">
    <property type="entry name" value="CENTROSOME-ASSOCIATED PROTEIN 350"/>
    <property type="match status" value="1"/>
</dbReference>
<dbReference type="GO" id="GO:0005813">
    <property type="term" value="C:centrosome"/>
    <property type="evidence" value="ECO:0007669"/>
    <property type="project" value="InterPro"/>
</dbReference>
<feature type="compositionally biased region" description="Basic and acidic residues" evidence="2">
    <location>
        <begin position="938"/>
        <end position="949"/>
    </location>
</feature>
<reference evidence="4" key="3">
    <citation type="submission" date="2025-09" db="UniProtKB">
        <authorList>
            <consortium name="Ensembl"/>
        </authorList>
    </citation>
    <scope>IDENTIFICATION</scope>
</reference>
<name>A0A8C5Y1Z8_MICMU</name>
<feature type="compositionally biased region" description="Basic and acidic residues" evidence="2">
    <location>
        <begin position="447"/>
        <end position="456"/>
    </location>
</feature>
<evidence type="ECO:0000256" key="2">
    <source>
        <dbReference type="SAM" id="MobiDB-lite"/>
    </source>
</evidence>
<feature type="region of interest" description="Disordered" evidence="2">
    <location>
        <begin position="914"/>
        <end position="1102"/>
    </location>
</feature>
<feature type="compositionally biased region" description="Basic and acidic residues" evidence="2">
    <location>
        <begin position="154"/>
        <end position="168"/>
    </location>
</feature>
<feature type="region of interest" description="Disordered" evidence="2">
    <location>
        <begin position="19"/>
        <end position="256"/>
    </location>
</feature>
<dbReference type="Proteomes" id="UP000694394">
    <property type="component" value="Chromosome 10"/>
</dbReference>
<keyword evidence="3" id="KW-0732">Signal</keyword>
<dbReference type="GeneTree" id="ENSGT00530000065015"/>
<feature type="compositionally biased region" description="Low complexity" evidence="2">
    <location>
        <begin position="1001"/>
        <end position="1017"/>
    </location>
</feature>
<dbReference type="PANTHER" id="PTHR13958:SF5">
    <property type="entry name" value="COILED-COIL DOMAIN-CONTAINING PROTEIN 187"/>
    <property type="match status" value="1"/>
</dbReference>